<dbReference type="Gene3D" id="3.40.30.10">
    <property type="entry name" value="Glutaredoxin"/>
    <property type="match status" value="1"/>
</dbReference>
<organism evidence="3 4">
    <name type="scientific">Bdellovibrio bacteriovorus</name>
    <dbReference type="NCBI Taxonomy" id="959"/>
    <lineage>
        <taxon>Bacteria</taxon>
        <taxon>Pseudomonadati</taxon>
        <taxon>Bdellovibrionota</taxon>
        <taxon>Bdellovibrionia</taxon>
        <taxon>Bdellovibrionales</taxon>
        <taxon>Pseudobdellovibrionaceae</taxon>
        <taxon>Bdellovibrio</taxon>
    </lineage>
</organism>
<gene>
    <name evidence="3" type="ORF">AZI86_18315</name>
</gene>
<reference evidence="3 4" key="1">
    <citation type="submission" date="2016-03" db="EMBL/GenBank/DDBJ databases">
        <authorList>
            <person name="Ploux O."/>
        </authorList>
    </citation>
    <scope>NUCLEOTIDE SEQUENCE [LARGE SCALE GENOMIC DNA]</scope>
    <source>
        <strain evidence="3 4">R0</strain>
    </source>
</reference>
<keyword evidence="1" id="KW-0732">Signal</keyword>
<dbReference type="InterPro" id="IPR012336">
    <property type="entry name" value="Thioredoxin-like_fold"/>
</dbReference>
<feature type="domain" description="Thioredoxin" evidence="2">
    <location>
        <begin position="17"/>
        <end position="158"/>
    </location>
</feature>
<name>A0A150WFD1_BDEBC</name>
<protein>
    <recommendedName>
        <fullName evidence="2">Thioredoxin domain-containing protein</fullName>
    </recommendedName>
</protein>
<evidence type="ECO:0000313" key="3">
    <source>
        <dbReference type="EMBL" id="KYG61653.1"/>
    </source>
</evidence>
<sequence length="186" mass="20500">MKKNIFILVLIPLFSVFAGATPAPTIKGADVFSGKVLEVTPKEQGTVVVFLSAVCPCSNSHVEELKNLSKEFPQFSFVAVHSNTDEDAKTTQEYFKKVAISFPVIQDGEAKIADEFKALKTPHAFVLSRDGKMLYQGGVSSSRDITKADRKFLREALTDLKENRSVQTPEGRTLGCTISRGEKNVW</sequence>
<dbReference type="PROSITE" id="PS51352">
    <property type="entry name" value="THIOREDOXIN_2"/>
    <property type="match status" value="1"/>
</dbReference>
<evidence type="ECO:0000256" key="1">
    <source>
        <dbReference type="SAM" id="SignalP"/>
    </source>
</evidence>
<proteinExistence type="predicted"/>
<dbReference type="AlphaFoldDB" id="A0A150WFD1"/>
<feature type="signal peptide" evidence="1">
    <location>
        <begin position="1"/>
        <end position="20"/>
    </location>
</feature>
<dbReference type="Pfam" id="PF13905">
    <property type="entry name" value="Thioredoxin_8"/>
    <property type="match status" value="1"/>
</dbReference>
<evidence type="ECO:0000313" key="4">
    <source>
        <dbReference type="Proteomes" id="UP000075320"/>
    </source>
</evidence>
<dbReference type="InterPro" id="IPR036249">
    <property type="entry name" value="Thioredoxin-like_sf"/>
</dbReference>
<dbReference type="PANTHER" id="PTHR43640:SF1">
    <property type="entry name" value="THIOREDOXIN-DEPENDENT PEROXIREDOXIN"/>
    <property type="match status" value="1"/>
</dbReference>
<evidence type="ECO:0000259" key="2">
    <source>
        <dbReference type="PROSITE" id="PS51352"/>
    </source>
</evidence>
<dbReference type="RefSeq" id="WP_061836735.1">
    <property type="nucleotide sequence ID" value="NZ_LUKE01000006.1"/>
</dbReference>
<dbReference type="OrthoDB" id="5521369at2"/>
<dbReference type="EMBL" id="LUKE01000006">
    <property type="protein sequence ID" value="KYG61653.1"/>
    <property type="molecule type" value="Genomic_DNA"/>
</dbReference>
<comment type="caution">
    <text evidence="3">The sequence shown here is derived from an EMBL/GenBank/DDBJ whole genome shotgun (WGS) entry which is preliminary data.</text>
</comment>
<dbReference type="InterPro" id="IPR047262">
    <property type="entry name" value="PRX-like1"/>
</dbReference>
<accession>A0A150WFD1</accession>
<feature type="chain" id="PRO_5007572431" description="Thioredoxin domain-containing protein" evidence="1">
    <location>
        <begin position="21"/>
        <end position="186"/>
    </location>
</feature>
<keyword evidence="4" id="KW-1185">Reference proteome</keyword>
<dbReference type="PANTHER" id="PTHR43640">
    <property type="entry name" value="OS07G0260300 PROTEIN"/>
    <property type="match status" value="1"/>
</dbReference>
<dbReference type="Proteomes" id="UP000075320">
    <property type="component" value="Unassembled WGS sequence"/>
</dbReference>
<dbReference type="SUPFAM" id="SSF52833">
    <property type="entry name" value="Thioredoxin-like"/>
    <property type="match status" value="1"/>
</dbReference>
<dbReference type="InterPro" id="IPR013766">
    <property type="entry name" value="Thioredoxin_domain"/>
</dbReference>